<gene>
    <name evidence="1" type="ORF">SR908_15875</name>
</gene>
<name>A0ABZ0YA30_9GAMM</name>
<evidence type="ECO:0000313" key="1">
    <source>
        <dbReference type="EMBL" id="WQH08925.1"/>
    </source>
</evidence>
<dbReference type="EMBL" id="CP140151">
    <property type="protein sequence ID" value="WQH08925.1"/>
    <property type="molecule type" value="Genomic_DNA"/>
</dbReference>
<reference evidence="1 2" key="1">
    <citation type="submission" date="2023-11" db="EMBL/GenBank/DDBJ databases">
        <title>MicrobeMod: A computational toolkit for identifying prokaryotic methylation and restriction-modification with nanopore sequencing.</title>
        <authorList>
            <person name="Crits-Christoph A."/>
            <person name="Kang S.C."/>
            <person name="Lee H."/>
            <person name="Ostrov N."/>
        </authorList>
    </citation>
    <scope>NUCLEOTIDE SEQUENCE [LARGE SCALE GENOMIC DNA]</scope>
    <source>
        <strain evidence="1 2">ATCC 43984</strain>
    </source>
</reference>
<dbReference type="InterPro" id="IPR029058">
    <property type="entry name" value="AB_hydrolase_fold"/>
</dbReference>
<keyword evidence="2" id="KW-1185">Reference proteome</keyword>
<dbReference type="RefSeq" id="WP_246925752.1">
    <property type="nucleotide sequence ID" value="NZ_CP140151.1"/>
</dbReference>
<dbReference type="SUPFAM" id="SSF53474">
    <property type="entry name" value="alpha/beta-Hydrolases"/>
    <property type="match status" value="1"/>
</dbReference>
<sequence length="292" mass="33043">MSEVVLVSYSLNKIKFASPSKVDLSSLDSLSRVSYSDIFSHRPAEPCVSVKTVEGHRYDFILSPKKSDKLFVVFSGYVDRKKLSPPVFQRWKWAERFPGNVLYVSDPSLYLNETLSLGWYIGTEKVDHLKNISAIVMEIANHLGVKNSGIIGYGSSGGGYASMRLADFIPEMTSIAINPQTEIKKYSKVTVNSFLRACFDKKYDDFDFSLHSSRFNLMYDANSLKEKRVILVQNTVDTNHYTNHYLPYCAMRGYDGTTPIKSEKFNTLLFEHKEGHSGTETKAVFSEIMGLL</sequence>
<evidence type="ECO:0008006" key="3">
    <source>
        <dbReference type="Google" id="ProtNLM"/>
    </source>
</evidence>
<accession>A0ABZ0YA30</accession>
<dbReference type="Proteomes" id="UP001321908">
    <property type="component" value="Chromosome"/>
</dbReference>
<proteinExistence type="predicted"/>
<evidence type="ECO:0000313" key="2">
    <source>
        <dbReference type="Proteomes" id="UP001321908"/>
    </source>
</evidence>
<protein>
    <recommendedName>
        <fullName evidence="3">Prolyl oligopeptidase family protein</fullName>
    </recommendedName>
</protein>
<organism evidence="1 2">
    <name type="scientific">Chromohalobacter canadensis</name>
    <dbReference type="NCBI Taxonomy" id="141389"/>
    <lineage>
        <taxon>Bacteria</taxon>
        <taxon>Pseudomonadati</taxon>
        <taxon>Pseudomonadota</taxon>
        <taxon>Gammaproteobacteria</taxon>
        <taxon>Oceanospirillales</taxon>
        <taxon>Halomonadaceae</taxon>
        <taxon>Chromohalobacter</taxon>
    </lineage>
</organism>